<reference evidence="2 3" key="1">
    <citation type="submission" date="2023-08" db="EMBL/GenBank/DDBJ databases">
        <title>Black Yeasts Isolated from many extreme environments.</title>
        <authorList>
            <person name="Coleine C."/>
            <person name="Stajich J.E."/>
            <person name="Selbmann L."/>
        </authorList>
    </citation>
    <scope>NUCLEOTIDE SEQUENCE [LARGE SCALE GENOMIC DNA]</scope>
    <source>
        <strain evidence="2 3">CCFEE 5792</strain>
    </source>
</reference>
<dbReference type="Proteomes" id="UP001358417">
    <property type="component" value="Unassembled WGS sequence"/>
</dbReference>
<evidence type="ECO:0000313" key="2">
    <source>
        <dbReference type="EMBL" id="KAK5049512.1"/>
    </source>
</evidence>
<feature type="compositionally biased region" description="Polar residues" evidence="1">
    <location>
        <begin position="59"/>
        <end position="79"/>
    </location>
</feature>
<name>A0AAV9N868_9EURO</name>
<organism evidence="2 3">
    <name type="scientific">Exophiala bonariae</name>
    <dbReference type="NCBI Taxonomy" id="1690606"/>
    <lineage>
        <taxon>Eukaryota</taxon>
        <taxon>Fungi</taxon>
        <taxon>Dikarya</taxon>
        <taxon>Ascomycota</taxon>
        <taxon>Pezizomycotina</taxon>
        <taxon>Eurotiomycetes</taxon>
        <taxon>Chaetothyriomycetidae</taxon>
        <taxon>Chaetothyriales</taxon>
        <taxon>Herpotrichiellaceae</taxon>
        <taxon>Exophiala</taxon>
    </lineage>
</organism>
<feature type="region of interest" description="Disordered" evidence="1">
    <location>
        <begin position="59"/>
        <end position="113"/>
    </location>
</feature>
<evidence type="ECO:0000313" key="3">
    <source>
        <dbReference type="Proteomes" id="UP001358417"/>
    </source>
</evidence>
<dbReference type="RefSeq" id="XP_064704557.1">
    <property type="nucleotide sequence ID" value="XM_064848018.1"/>
</dbReference>
<proteinExistence type="predicted"/>
<evidence type="ECO:0000256" key="1">
    <source>
        <dbReference type="SAM" id="MobiDB-lite"/>
    </source>
</evidence>
<protein>
    <recommendedName>
        <fullName evidence="4">BZIP domain-containing protein</fullName>
    </recommendedName>
</protein>
<comment type="caution">
    <text evidence="2">The sequence shown here is derived from an EMBL/GenBank/DDBJ whole genome shotgun (WGS) entry which is preliminary data.</text>
</comment>
<sequence length="140" mass="15573">MVASNKRRTEALFEENALLKQQLESSRSPPGRIDETYDQGHISAAKTVAEDTATIDLHSSQSIQNIDPTARPQSLSFSHNEIPALFTPLSPDQQPTQVQQLPNASNDPTQPRVLAGIRVEADEVDELFKLHVHVTQRPRD</sequence>
<keyword evidence="3" id="KW-1185">Reference proteome</keyword>
<dbReference type="AlphaFoldDB" id="A0AAV9N868"/>
<dbReference type="EMBL" id="JAVRRD010000019">
    <property type="protein sequence ID" value="KAK5049512.1"/>
    <property type="molecule type" value="Genomic_DNA"/>
</dbReference>
<accession>A0AAV9N868</accession>
<gene>
    <name evidence="2" type="ORF">LTR84_004441</name>
</gene>
<evidence type="ECO:0008006" key="4">
    <source>
        <dbReference type="Google" id="ProtNLM"/>
    </source>
</evidence>
<dbReference type="GeneID" id="89972619"/>
<feature type="compositionally biased region" description="Polar residues" evidence="1">
    <location>
        <begin position="90"/>
        <end position="109"/>
    </location>
</feature>